<keyword evidence="19" id="KW-1185">Reference proteome</keyword>
<feature type="domain" description="ENTH" evidence="17">
    <location>
        <begin position="14"/>
        <end position="145"/>
    </location>
</feature>
<evidence type="ECO:0000256" key="13">
    <source>
        <dbReference type="ARBA" id="ARBA00081660"/>
    </source>
</evidence>
<dbReference type="GO" id="GO:0008021">
    <property type="term" value="C:synaptic vesicle"/>
    <property type="evidence" value="ECO:0007669"/>
    <property type="project" value="TreeGrafter"/>
</dbReference>
<dbReference type="Gene3D" id="1.20.58.150">
    <property type="entry name" value="ANTH domain"/>
    <property type="match status" value="1"/>
</dbReference>
<comment type="subunit">
    <text evidence="11">Binds AP2A2. Interacts with AP2B1; clathrin competes with SNAP91.</text>
</comment>
<reference evidence="18" key="2">
    <citation type="submission" date="2025-08" db="UniProtKB">
        <authorList>
            <consortium name="Ensembl"/>
        </authorList>
    </citation>
    <scope>IDENTIFICATION</scope>
</reference>
<dbReference type="SMART" id="SM00273">
    <property type="entry name" value="ENTH"/>
    <property type="match status" value="1"/>
</dbReference>
<dbReference type="PANTHER" id="PTHR22951:SF4">
    <property type="entry name" value="CLATHRIN COAT ASSEMBLY PROTEIN AP180"/>
    <property type="match status" value="1"/>
</dbReference>
<evidence type="ECO:0000256" key="2">
    <source>
        <dbReference type="ARBA" id="ARBA00004277"/>
    </source>
</evidence>
<evidence type="ECO:0000256" key="15">
    <source>
        <dbReference type="PROSITE-ProRule" id="PRU00243"/>
    </source>
</evidence>
<evidence type="ECO:0000313" key="19">
    <source>
        <dbReference type="Proteomes" id="UP000314982"/>
    </source>
</evidence>
<dbReference type="Gene3D" id="1.25.40.90">
    <property type="match status" value="1"/>
</dbReference>
<dbReference type="PROSITE" id="PS50942">
    <property type="entry name" value="ENTH"/>
    <property type="match status" value="1"/>
</dbReference>
<reference evidence="18" key="3">
    <citation type="submission" date="2025-09" db="UniProtKB">
        <authorList>
            <consortium name="Ensembl"/>
        </authorList>
    </citation>
    <scope>IDENTIFICATION</scope>
</reference>
<accession>A0A4W5QCI2</accession>
<dbReference type="InterPro" id="IPR008942">
    <property type="entry name" value="ENTH_VHS"/>
</dbReference>
<dbReference type="AlphaFoldDB" id="A0A4W5QCI2"/>
<evidence type="ECO:0000256" key="3">
    <source>
        <dbReference type="ARBA" id="ARBA00008011"/>
    </source>
</evidence>
<dbReference type="GO" id="GO:0000149">
    <property type="term" value="F:SNARE binding"/>
    <property type="evidence" value="ECO:0007669"/>
    <property type="project" value="TreeGrafter"/>
</dbReference>
<evidence type="ECO:0000256" key="11">
    <source>
        <dbReference type="ARBA" id="ARBA00062465"/>
    </source>
</evidence>
<dbReference type="GO" id="GO:0015031">
    <property type="term" value="P:protein transport"/>
    <property type="evidence" value="ECO:0007669"/>
    <property type="project" value="UniProtKB-KW"/>
</dbReference>
<dbReference type="CDD" id="cd16985">
    <property type="entry name" value="ANTH_N_AP180"/>
    <property type="match status" value="1"/>
</dbReference>
<dbReference type="FunFam" id="1.20.58.150:FF:000002">
    <property type="entry name" value="clathrin coat assembly protein AP180"/>
    <property type="match status" value="1"/>
</dbReference>
<keyword evidence="4" id="KW-0813">Transport</keyword>
<feature type="compositionally biased region" description="Polar residues" evidence="16">
    <location>
        <begin position="475"/>
        <end position="484"/>
    </location>
</feature>
<dbReference type="InterPro" id="IPR011417">
    <property type="entry name" value="ANTH_dom"/>
</dbReference>
<keyword evidence="5" id="KW-1003">Cell membrane</keyword>
<dbReference type="Proteomes" id="UP000314982">
    <property type="component" value="Unassembled WGS sequence"/>
</dbReference>
<evidence type="ECO:0000256" key="9">
    <source>
        <dbReference type="ARBA" id="ARBA00023136"/>
    </source>
</evidence>
<protein>
    <recommendedName>
        <fullName evidence="12">Clathrin coat assembly protein AP180</fullName>
    </recommendedName>
    <alternativeName>
        <fullName evidence="14">91 kDa synaptosomal-associated protein</fullName>
    </alternativeName>
    <alternativeName>
        <fullName evidence="13">Clathrin coat-associated protein AP180</fullName>
    </alternativeName>
</protein>
<dbReference type="GO" id="GO:0005905">
    <property type="term" value="C:clathrin-coated pit"/>
    <property type="evidence" value="ECO:0007669"/>
    <property type="project" value="TreeGrafter"/>
</dbReference>
<comment type="similarity">
    <text evidence="3">Belongs to the PICALM/SNAP91 family.</text>
</comment>
<evidence type="ECO:0000256" key="10">
    <source>
        <dbReference type="ARBA" id="ARBA00023180"/>
    </source>
</evidence>
<reference evidence="19" key="1">
    <citation type="submission" date="2018-06" db="EMBL/GenBank/DDBJ databases">
        <title>Genome assembly of Danube salmon.</title>
        <authorList>
            <person name="Macqueen D.J."/>
            <person name="Gundappa M.K."/>
        </authorList>
    </citation>
    <scope>NUCLEOTIDE SEQUENCE [LARGE SCALE GENOMIC DNA]</scope>
</reference>
<dbReference type="Ensembl" id="ENSHHUT00000072503.1">
    <property type="protein sequence ID" value="ENSHHUP00000070169.1"/>
    <property type="gene ID" value="ENSHHUG00000041280.1"/>
</dbReference>
<keyword evidence="15" id="KW-0812">Transmembrane</keyword>
<evidence type="ECO:0000256" key="12">
    <source>
        <dbReference type="ARBA" id="ARBA00070426"/>
    </source>
</evidence>
<dbReference type="GO" id="GO:0048268">
    <property type="term" value="P:clathrin coat assembly"/>
    <property type="evidence" value="ECO:0007669"/>
    <property type="project" value="InterPro"/>
</dbReference>
<keyword evidence="15" id="KW-1133">Transmembrane helix</keyword>
<dbReference type="InterPro" id="IPR045192">
    <property type="entry name" value="AP180-like"/>
</dbReference>
<dbReference type="SUPFAM" id="SSF48464">
    <property type="entry name" value="ENTH/VHS domain"/>
    <property type="match status" value="1"/>
</dbReference>
<dbReference type="GO" id="GO:0030136">
    <property type="term" value="C:clathrin-coated vesicle"/>
    <property type="evidence" value="ECO:0007669"/>
    <property type="project" value="InterPro"/>
</dbReference>
<organism evidence="18 19">
    <name type="scientific">Hucho hucho</name>
    <name type="common">huchen</name>
    <dbReference type="NCBI Taxonomy" id="62062"/>
    <lineage>
        <taxon>Eukaryota</taxon>
        <taxon>Metazoa</taxon>
        <taxon>Chordata</taxon>
        <taxon>Craniata</taxon>
        <taxon>Vertebrata</taxon>
        <taxon>Euteleostomi</taxon>
        <taxon>Actinopterygii</taxon>
        <taxon>Neopterygii</taxon>
        <taxon>Teleostei</taxon>
        <taxon>Protacanthopterygii</taxon>
        <taxon>Salmoniformes</taxon>
        <taxon>Salmonidae</taxon>
        <taxon>Salmoninae</taxon>
        <taxon>Hucho</taxon>
    </lineage>
</organism>
<keyword evidence="10" id="KW-0325">Glycoprotein</keyword>
<sequence>MSGQTLTDRIAAAQYSLTGSEVARAVCKATTHEQTAPKKKHLEYLIEATKESNVNIPQMADTLFERATNASWVVVFKALITTHHMMVAGNERFLQFLASRNTLFNLSNFLDKTGSHGYDMSTFIRRYSRYLNEKAFAYRQMSFDFGRVKKGAEGVMRTMPVEKLLKGMPTLQSQIDALLEFDVHPNELTNGVINACFLLMFKDLIKLYACYNDGIINLLEKFFQMKRGQCKDGLEIYKRFLTRMTRVSEVFKIAETIGIDKNDIPELTQAPESLLQSLETHLNTLEGKKPSEIPFFSLADLGIQKKYVRNFSVFVLACVHVCVLLFFACFLNSNQSHVVSSVYSQTFQLADDNVGVLCVSYRDHQWNDKKLTGGSNWTPQVAPPSWGAPGPMMSGSSYWSIPLTPSISFQASAAGSGVPMMPPMMMGQPIMGQPMRPPLPGAAAPGASVTHTHACIHTLTDTHSRSFSDLKKNKPSNTYTGECT</sequence>
<proteinExistence type="inferred from homology"/>
<dbReference type="GO" id="GO:0016185">
    <property type="term" value="P:synaptic vesicle budding from presynaptic endocytic zone membrane"/>
    <property type="evidence" value="ECO:0007669"/>
    <property type="project" value="TreeGrafter"/>
</dbReference>
<dbReference type="FunFam" id="1.25.40.90:FF:000001">
    <property type="entry name" value="phosphatidylinositol-binding clathrin assembly protein-like isoform X1"/>
    <property type="match status" value="1"/>
</dbReference>
<evidence type="ECO:0000256" key="8">
    <source>
        <dbReference type="ARBA" id="ARBA00022927"/>
    </source>
</evidence>
<dbReference type="GO" id="GO:0032050">
    <property type="term" value="F:clathrin heavy chain binding"/>
    <property type="evidence" value="ECO:0007669"/>
    <property type="project" value="TreeGrafter"/>
</dbReference>
<evidence type="ECO:0000259" key="17">
    <source>
        <dbReference type="PROSITE" id="PS50942"/>
    </source>
</evidence>
<evidence type="ECO:0000256" key="6">
    <source>
        <dbReference type="ARBA" id="ARBA00022481"/>
    </source>
</evidence>
<dbReference type="STRING" id="62062.ENSHHUP00000070169"/>
<dbReference type="PANTHER" id="PTHR22951">
    <property type="entry name" value="CLATHRIN ASSEMBLY PROTEIN"/>
    <property type="match status" value="1"/>
</dbReference>
<name>A0A4W5QCI2_9TELE</name>
<keyword evidence="7" id="KW-0597">Phosphoprotein</keyword>
<evidence type="ECO:0000256" key="4">
    <source>
        <dbReference type="ARBA" id="ARBA00022448"/>
    </source>
</evidence>
<feature type="region of interest" description="Disordered" evidence="16">
    <location>
        <begin position="463"/>
        <end position="484"/>
    </location>
</feature>
<evidence type="ECO:0000256" key="7">
    <source>
        <dbReference type="ARBA" id="ARBA00022553"/>
    </source>
</evidence>
<dbReference type="Pfam" id="PF07651">
    <property type="entry name" value="ANTH"/>
    <property type="match status" value="1"/>
</dbReference>
<dbReference type="GO" id="GO:0005545">
    <property type="term" value="F:1-phosphatidylinositol binding"/>
    <property type="evidence" value="ECO:0007669"/>
    <property type="project" value="InterPro"/>
</dbReference>
<keyword evidence="6" id="KW-0488">Methylation</keyword>
<dbReference type="InterPro" id="IPR014712">
    <property type="entry name" value="ANTH_dom_sf"/>
</dbReference>
<dbReference type="GO" id="GO:0005546">
    <property type="term" value="F:phosphatidylinositol-4,5-bisphosphate binding"/>
    <property type="evidence" value="ECO:0007669"/>
    <property type="project" value="TreeGrafter"/>
</dbReference>
<feature type="transmembrane region" description="Helical" evidence="15">
    <location>
        <begin position="311"/>
        <end position="331"/>
    </location>
</feature>
<dbReference type="GO" id="GO:0072583">
    <property type="term" value="P:clathrin-dependent endocytosis"/>
    <property type="evidence" value="ECO:0007669"/>
    <property type="project" value="InterPro"/>
</dbReference>
<evidence type="ECO:0000256" key="5">
    <source>
        <dbReference type="ARBA" id="ARBA00022475"/>
    </source>
</evidence>
<dbReference type="GeneTree" id="ENSGT00950000183068"/>
<evidence type="ECO:0000256" key="1">
    <source>
        <dbReference type="ARBA" id="ARBA00004236"/>
    </source>
</evidence>
<comment type="caution">
    <text evidence="15">Lacks conserved residue(s) required for the propagation of feature annotation.</text>
</comment>
<evidence type="ECO:0000313" key="18">
    <source>
        <dbReference type="Ensembl" id="ENSHHUP00000070169.1"/>
    </source>
</evidence>
<evidence type="ECO:0000256" key="16">
    <source>
        <dbReference type="SAM" id="MobiDB-lite"/>
    </source>
</evidence>
<dbReference type="GO" id="GO:0098894">
    <property type="term" value="C:extrinsic component of presynaptic endocytic zone membrane"/>
    <property type="evidence" value="ECO:0007669"/>
    <property type="project" value="TreeGrafter"/>
</dbReference>
<keyword evidence="9 15" id="KW-0472">Membrane</keyword>
<keyword evidence="8" id="KW-0653">Protein transport</keyword>
<dbReference type="SUPFAM" id="SSF89009">
    <property type="entry name" value="GAT-like domain"/>
    <property type="match status" value="1"/>
</dbReference>
<dbReference type="InterPro" id="IPR013809">
    <property type="entry name" value="ENTH"/>
</dbReference>
<feature type="compositionally biased region" description="Basic and acidic residues" evidence="16">
    <location>
        <begin position="463"/>
        <end position="472"/>
    </location>
</feature>
<comment type="subcellular location">
    <subcellularLocation>
        <location evidence="1">Cell membrane</location>
    </subcellularLocation>
    <subcellularLocation>
        <location evidence="2">Membrane</location>
        <location evidence="2">Coated pit</location>
        <topology evidence="2">Peripheral membrane protein</topology>
        <orientation evidence="2">Cytoplasmic side</orientation>
    </subcellularLocation>
</comment>
<evidence type="ECO:0000256" key="14">
    <source>
        <dbReference type="ARBA" id="ARBA00083065"/>
    </source>
</evidence>